<evidence type="ECO:0008006" key="3">
    <source>
        <dbReference type="Google" id="ProtNLM"/>
    </source>
</evidence>
<dbReference type="OrthoDB" id="5378679at2759"/>
<dbReference type="RefSeq" id="XP_033459159.1">
    <property type="nucleotide sequence ID" value="XM_033600619.1"/>
</dbReference>
<gene>
    <name evidence="2" type="ORF">K489DRAFT_308615</name>
</gene>
<dbReference type="GeneID" id="54358419"/>
<evidence type="ECO:0000313" key="2">
    <source>
        <dbReference type="RefSeq" id="XP_033459159.1"/>
    </source>
</evidence>
<reference evidence="2" key="1">
    <citation type="submission" date="2020-01" db="EMBL/GenBank/DDBJ databases">
        <authorList>
            <consortium name="DOE Joint Genome Institute"/>
            <person name="Haridas S."/>
            <person name="Albert R."/>
            <person name="Binder M."/>
            <person name="Bloem J."/>
            <person name="Labutti K."/>
            <person name="Salamov A."/>
            <person name="Andreopoulos B."/>
            <person name="Baker S.E."/>
            <person name="Barry K."/>
            <person name="Bills G."/>
            <person name="Bluhm B.H."/>
            <person name="Cannon C."/>
            <person name="Castanera R."/>
            <person name="Culley D.E."/>
            <person name="Daum C."/>
            <person name="Ezra D."/>
            <person name="Gonzalez J.B."/>
            <person name="Henrissat B."/>
            <person name="Kuo A."/>
            <person name="Liang C."/>
            <person name="Lipzen A."/>
            <person name="Lutzoni F."/>
            <person name="Magnuson J."/>
            <person name="Mondo S."/>
            <person name="Nolan M."/>
            <person name="Ohm R."/>
            <person name="Pangilinan J."/>
            <person name="Park H.-J."/>
            <person name="Ramirez L."/>
            <person name="Alfaro M."/>
            <person name="Sun H."/>
            <person name="Tritt A."/>
            <person name="Yoshinaga Y."/>
            <person name="Zwiers L.-H."/>
            <person name="Turgeon B.G."/>
            <person name="Goodwin S.B."/>
            <person name="Spatafora J.W."/>
            <person name="Crous P.W."/>
            <person name="Grigoriev I.V."/>
        </authorList>
    </citation>
    <scope>NUCLEOTIDE SEQUENCE</scope>
    <source>
        <strain evidence="2">CBS 342.82</strain>
    </source>
</reference>
<feature type="non-terminal residue" evidence="2">
    <location>
        <position position="1"/>
    </location>
</feature>
<dbReference type="Proteomes" id="UP000504637">
    <property type="component" value="Unplaced"/>
</dbReference>
<keyword evidence="1" id="KW-1185">Reference proteome</keyword>
<name>A0A6J3M2J5_9PEZI</name>
<feature type="non-terminal residue" evidence="2">
    <location>
        <position position="162"/>
    </location>
</feature>
<dbReference type="AlphaFoldDB" id="A0A6J3M2J5"/>
<proteinExistence type="predicted"/>
<reference evidence="2" key="2">
    <citation type="submission" date="2020-04" db="EMBL/GenBank/DDBJ databases">
        <authorList>
            <consortium name="NCBI Genome Project"/>
        </authorList>
    </citation>
    <scope>NUCLEOTIDE SEQUENCE</scope>
    <source>
        <strain evidence="2">CBS 342.82</strain>
    </source>
</reference>
<reference evidence="2" key="3">
    <citation type="submission" date="2025-08" db="UniProtKB">
        <authorList>
            <consortium name="RefSeq"/>
        </authorList>
    </citation>
    <scope>IDENTIFICATION</scope>
    <source>
        <strain evidence="2">CBS 342.82</strain>
    </source>
</reference>
<sequence length="162" mass="17765">IQDLQKIPSARHLLAIQPQTVTAHLLVGVITVEMRIVQLRKRPVQMELVELLVGDDTAAPFKITFWLQPTNDVGSGAGHKIVPDARSAQRAILAAIRSGNIILITNVALSVFKNVAYGQSLTRRPVGCTTDVMNISRSGMTSASASVQAKFERVRRWVTHFV</sequence>
<evidence type="ECO:0000313" key="1">
    <source>
        <dbReference type="Proteomes" id="UP000504637"/>
    </source>
</evidence>
<protein>
    <recommendedName>
        <fullName evidence="3">Nucleic acid-binding protein</fullName>
    </recommendedName>
</protein>
<organism evidence="2">
    <name type="scientific">Dissoconium aciculare CBS 342.82</name>
    <dbReference type="NCBI Taxonomy" id="1314786"/>
    <lineage>
        <taxon>Eukaryota</taxon>
        <taxon>Fungi</taxon>
        <taxon>Dikarya</taxon>
        <taxon>Ascomycota</taxon>
        <taxon>Pezizomycotina</taxon>
        <taxon>Dothideomycetes</taxon>
        <taxon>Dothideomycetidae</taxon>
        <taxon>Mycosphaerellales</taxon>
        <taxon>Dissoconiaceae</taxon>
        <taxon>Dissoconium</taxon>
    </lineage>
</organism>
<accession>A0A6J3M2J5</accession>